<dbReference type="OrthoDB" id="2248459at2759"/>
<feature type="region of interest" description="Disordered" evidence="1">
    <location>
        <begin position="152"/>
        <end position="276"/>
    </location>
</feature>
<keyword evidence="4" id="KW-1185">Reference proteome</keyword>
<dbReference type="GO" id="GO:0004439">
    <property type="term" value="F:phosphatidylinositol-4,5-bisphosphate 5-phosphatase activity"/>
    <property type="evidence" value="ECO:0007669"/>
    <property type="project" value="TreeGrafter"/>
</dbReference>
<dbReference type="FunFam" id="3.60.10.10:FF:000036">
    <property type="entry name" value="Inositol polyphosphate phosphatase, putative"/>
    <property type="match status" value="1"/>
</dbReference>
<accession>A0A9P7Z347</accession>
<feature type="region of interest" description="Disordered" evidence="1">
    <location>
        <begin position="1"/>
        <end position="139"/>
    </location>
</feature>
<dbReference type="InterPro" id="IPR046985">
    <property type="entry name" value="IP5"/>
</dbReference>
<dbReference type="AlphaFoldDB" id="A0A9P7Z347"/>
<dbReference type="SMART" id="SM00128">
    <property type="entry name" value="IPPc"/>
    <property type="match status" value="1"/>
</dbReference>
<dbReference type="InterPro" id="IPR015943">
    <property type="entry name" value="WD40/YVTN_repeat-like_dom_sf"/>
</dbReference>
<feature type="compositionally biased region" description="Basic and acidic residues" evidence="1">
    <location>
        <begin position="203"/>
        <end position="212"/>
    </location>
</feature>
<gene>
    <name evidence="3" type="ORF">BJ878DRAFT_504774</name>
</gene>
<protein>
    <submittedName>
        <fullName evidence="3">PI phosphatase group protein-like protein</fullName>
    </submittedName>
</protein>
<dbReference type="InterPro" id="IPR036691">
    <property type="entry name" value="Endo/exonu/phosph_ase_sf"/>
</dbReference>
<reference evidence="3" key="1">
    <citation type="journal article" date="2021" name="IMA Fungus">
        <title>Genomic characterization of three marine fungi, including Emericellopsis atlantica sp. nov. with signatures of a generalist lifestyle and marine biomass degradation.</title>
        <authorList>
            <person name="Hagestad O.C."/>
            <person name="Hou L."/>
            <person name="Andersen J.H."/>
            <person name="Hansen E.H."/>
            <person name="Altermark B."/>
            <person name="Li C."/>
            <person name="Kuhnert E."/>
            <person name="Cox R.J."/>
            <person name="Crous P.W."/>
            <person name="Spatafora J.W."/>
            <person name="Lail K."/>
            <person name="Amirebrahimi M."/>
            <person name="Lipzen A."/>
            <person name="Pangilinan J."/>
            <person name="Andreopoulos W."/>
            <person name="Hayes R.D."/>
            <person name="Ng V."/>
            <person name="Grigoriev I.V."/>
            <person name="Jackson S.A."/>
            <person name="Sutton T.D.S."/>
            <person name="Dobson A.D.W."/>
            <person name="Rama T."/>
        </authorList>
    </citation>
    <scope>NUCLEOTIDE SEQUENCE</scope>
    <source>
        <strain evidence="3">TRa3180A</strain>
    </source>
</reference>
<dbReference type="InterPro" id="IPR000300">
    <property type="entry name" value="IPPc"/>
</dbReference>
<name>A0A9P7Z347_9HELO</name>
<dbReference type="PANTHER" id="PTHR11200:SF240">
    <property type="entry name" value="INOSITOL POLYPHOSPHATE 5-PHOSPHATASE C9G1.10C-RELATED"/>
    <property type="match status" value="1"/>
</dbReference>
<evidence type="ECO:0000256" key="1">
    <source>
        <dbReference type="SAM" id="MobiDB-lite"/>
    </source>
</evidence>
<feature type="region of interest" description="Disordered" evidence="1">
    <location>
        <begin position="319"/>
        <end position="438"/>
    </location>
</feature>
<dbReference type="SUPFAM" id="SSF50978">
    <property type="entry name" value="WD40 repeat-like"/>
    <property type="match status" value="1"/>
</dbReference>
<evidence type="ECO:0000259" key="2">
    <source>
        <dbReference type="SMART" id="SM00128"/>
    </source>
</evidence>
<feature type="compositionally biased region" description="Polar residues" evidence="1">
    <location>
        <begin position="397"/>
        <end position="407"/>
    </location>
</feature>
<evidence type="ECO:0000313" key="4">
    <source>
        <dbReference type="Proteomes" id="UP000887226"/>
    </source>
</evidence>
<evidence type="ECO:0000313" key="3">
    <source>
        <dbReference type="EMBL" id="KAG9244729.1"/>
    </source>
</evidence>
<feature type="compositionally biased region" description="Polar residues" evidence="1">
    <location>
        <begin position="377"/>
        <end position="389"/>
    </location>
</feature>
<dbReference type="InterPro" id="IPR036322">
    <property type="entry name" value="WD40_repeat_dom_sf"/>
</dbReference>
<dbReference type="SUPFAM" id="SSF56219">
    <property type="entry name" value="DNase I-like"/>
    <property type="match status" value="1"/>
</dbReference>
<feature type="domain" description="Inositol polyphosphate-related phosphatase" evidence="2">
    <location>
        <begin position="812"/>
        <end position="1152"/>
    </location>
</feature>
<organism evidence="3 4">
    <name type="scientific">Calycina marina</name>
    <dbReference type="NCBI Taxonomy" id="1763456"/>
    <lineage>
        <taxon>Eukaryota</taxon>
        <taxon>Fungi</taxon>
        <taxon>Dikarya</taxon>
        <taxon>Ascomycota</taxon>
        <taxon>Pezizomycotina</taxon>
        <taxon>Leotiomycetes</taxon>
        <taxon>Helotiales</taxon>
        <taxon>Pezizellaceae</taxon>
        <taxon>Calycina</taxon>
    </lineage>
</organism>
<feature type="compositionally biased region" description="Polar residues" evidence="1">
    <location>
        <begin position="152"/>
        <end position="164"/>
    </location>
</feature>
<proteinExistence type="predicted"/>
<feature type="compositionally biased region" description="Low complexity" evidence="1">
    <location>
        <begin position="183"/>
        <end position="194"/>
    </location>
</feature>
<dbReference type="EMBL" id="MU253887">
    <property type="protein sequence ID" value="KAG9244729.1"/>
    <property type="molecule type" value="Genomic_DNA"/>
</dbReference>
<dbReference type="PANTHER" id="PTHR11200">
    <property type="entry name" value="INOSITOL 5-PHOSPHATASE"/>
    <property type="match status" value="1"/>
</dbReference>
<sequence>MEESEEKSLDGSSIKPVSSLRSHFEQMASSPKPKPTPSAIKAVSPKPAGYGLESSNRQSLPSLEVERPVLSENGYGSLRGRRDIRNSFGLQPSKKDDTINFSPYPSPSRDRSPSDFRLQTALPPAVNVQPPQSPPKMHTLKLSLINTQSYLSADTSTPATSGRSSPRHLRNPSRPHTPIVEIGRSPSLSGRSSRPPSPPPPRRSGEMRREIFGKPSPPPVNRAEKPKIASKPLGLKPEPGITSPAGGSSPFSTPPGSDGSPEHELPVPTLPPNKPRVVSQQIFPSHIAPRASEPPPVHHAVIGKRQIQVSHGIGRGVITPQATGDARPSLPARPSGPQGPQVREAPNEVLKLRAAAQTSMMPPPPPPARGSMERSRPNMSTFDTSSSILTPPKRVFSTPTTQMQTPPRSHGRSMTIDRTSDRTPAEFRAPPTTLSSRNEGRVSIEVAPPVSSAYIKDTLSHKVFEYPDSTHSNRRPPFFKTGTHEVPTKYDTRIYDVCGELVCTSGHLTRMWNLETGDNIMSLVHGEGIKIISVAFKPSSTTTDEGSRLWLGNNMGEIYEVDVVSQDIIATKTNAHTRRDVIKIYRHKNQMWTLDDGGTLHLWAPDSSGAPNLANSPYNSFRVPKGHTFSMVIGEELWHATGKEIRIFVPSMDTSVQFQTFTRPLEQGSGGDVTSGAIINTQPDRVYFGHADGKVSVYCRKDYSCLGTFSISLYKITSLVGAGGKLWAGFSTGMIYVYDTSVTPWAVKKDWRAHNDPLMNMIADPSSFWSLDRAQVVSLGQDNMLRVWDGLLQDDWIETQMHTQEADFCELRMIKTLVMTWNAGASTPYHLQQSDKDASFLRDLLKESGSPDILVFGFQELVDLEDKKTTAKSFFKSKKKDPSTDMEKMSHQYRDWRDHLTRCLDDYISGELYHLLYTSSMVGLFTCIFVKSNLRDRIHGICGAEVKRGMGGLHGNKGALVVRFLLDDTSMCFINCHLAAGQSSTKDRNADISAILEGIILPAERDTNVRQDRFISGGDGSMIMDHEICILNGDLNYRIDTMGRDTVVSAIKSNNFSKLLERDQLLASKRKNPWFRLRAFHELPLTFAPTYKYDVGTDTYDTSEKKRAPAWCDRLLYRGLRVKQLDYRRHEVKVSDHRPVSGTFHMVIKRISPQKRAAKWEDCHKRLLALKVKFGDEAKLHYLTNVLGHDLSSSKKLLQDNR</sequence>
<feature type="compositionally biased region" description="Low complexity" evidence="1">
    <location>
        <begin position="243"/>
        <end position="259"/>
    </location>
</feature>
<dbReference type="Gene3D" id="2.130.10.10">
    <property type="entry name" value="YVTN repeat-like/Quinoprotein amine dehydrogenase"/>
    <property type="match status" value="1"/>
</dbReference>
<dbReference type="Proteomes" id="UP000887226">
    <property type="component" value="Unassembled WGS sequence"/>
</dbReference>
<comment type="caution">
    <text evidence="3">The sequence shown here is derived from an EMBL/GenBank/DDBJ whole genome shotgun (WGS) entry which is preliminary data.</text>
</comment>
<dbReference type="Gene3D" id="3.60.10.10">
    <property type="entry name" value="Endonuclease/exonuclease/phosphatase"/>
    <property type="match status" value="1"/>
</dbReference>
<dbReference type="Pfam" id="PF22669">
    <property type="entry name" value="Exo_endo_phos2"/>
    <property type="match status" value="1"/>
</dbReference>
<dbReference type="GO" id="GO:0046856">
    <property type="term" value="P:phosphatidylinositol dephosphorylation"/>
    <property type="evidence" value="ECO:0007669"/>
    <property type="project" value="InterPro"/>
</dbReference>